<protein>
    <submittedName>
        <fullName evidence="3">Putative secreted protein</fullName>
    </submittedName>
</protein>
<keyword evidence="2" id="KW-0732">Signal</keyword>
<dbReference type="AlphaFoldDB" id="A0A147BX10"/>
<organism evidence="3">
    <name type="scientific">Ixodes ricinus</name>
    <name type="common">Common tick</name>
    <name type="synonym">Acarus ricinus</name>
    <dbReference type="NCBI Taxonomy" id="34613"/>
    <lineage>
        <taxon>Eukaryota</taxon>
        <taxon>Metazoa</taxon>
        <taxon>Ecdysozoa</taxon>
        <taxon>Arthropoda</taxon>
        <taxon>Chelicerata</taxon>
        <taxon>Arachnida</taxon>
        <taxon>Acari</taxon>
        <taxon>Parasitiformes</taxon>
        <taxon>Ixodida</taxon>
        <taxon>Ixodoidea</taxon>
        <taxon>Ixodidae</taxon>
        <taxon>Ixodinae</taxon>
        <taxon>Ixodes</taxon>
    </lineage>
</organism>
<evidence type="ECO:0000256" key="1">
    <source>
        <dbReference type="SAM" id="MobiDB-lite"/>
    </source>
</evidence>
<accession>A0A147BX10</accession>
<reference evidence="3" key="1">
    <citation type="journal article" date="2018" name="PLoS Negl. Trop. Dis.">
        <title>Sialome diversity of ticks revealed by RNAseq of single tick salivary glands.</title>
        <authorList>
            <person name="Perner J."/>
            <person name="Kropackova S."/>
            <person name="Kopacek P."/>
            <person name="Ribeiro J.M."/>
        </authorList>
    </citation>
    <scope>NUCLEOTIDE SEQUENCE</scope>
    <source>
        <strain evidence="3">Siblings of single egg batch collected in Ceske Budejovice</strain>
        <tissue evidence="3">Salivary glands</tissue>
    </source>
</reference>
<proteinExistence type="predicted"/>
<feature type="region of interest" description="Disordered" evidence="1">
    <location>
        <begin position="199"/>
        <end position="254"/>
    </location>
</feature>
<feature type="chain" id="PRO_5007543224" evidence="2">
    <location>
        <begin position="24"/>
        <end position="254"/>
    </location>
</feature>
<feature type="signal peptide" evidence="2">
    <location>
        <begin position="1"/>
        <end position="23"/>
    </location>
</feature>
<feature type="compositionally biased region" description="Acidic residues" evidence="1">
    <location>
        <begin position="205"/>
        <end position="242"/>
    </location>
</feature>
<evidence type="ECO:0000256" key="2">
    <source>
        <dbReference type="SAM" id="SignalP"/>
    </source>
</evidence>
<feature type="compositionally biased region" description="Basic and acidic residues" evidence="1">
    <location>
        <begin position="243"/>
        <end position="254"/>
    </location>
</feature>
<evidence type="ECO:0000313" key="3">
    <source>
        <dbReference type="EMBL" id="JAR95277.1"/>
    </source>
</evidence>
<dbReference type="EMBL" id="GEGO01000127">
    <property type="protein sequence ID" value="JAR95277.1"/>
    <property type="molecule type" value="Transcribed_RNA"/>
</dbReference>
<sequence>MRALRQALPWTWAFLLFLHAANGATETGAGPATPDIEKWLATITDETFYGQDTTSDTTPSLLGMDGYCLRMQFLQTGDTVLPNTLSLFYIDSSDKSRSSYRTNATLSIEVGKSQNTVTFTFIRANKTGLIGRRVQYKLLSDLNENHSTCSILVTSMGLTNCSFWVMYMGQESTTPDWCKPPTSEVQKCKVEKYTLKKPAECGVDSAEEEEEDEDDSEDSEGEEESEDEDEEGESEDEDQDKEEEVHGQEGEGKK</sequence>
<name>A0A147BX10_IXORI</name>